<evidence type="ECO:0008006" key="5">
    <source>
        <dbReference type="Google" id="ProtNLM"/>
    </source>
</evidence>
<name>A0A4Q6XRK6_9SPHI</name>
<evidence type="ECO:0000313" key="3">
    <source>
        <dbReference type="EMBL" id="RZF60084.1"/>
    </source>
</evidence>
<dbReference type="RefSeq" id="WP_130142002.1">
    <property type="nucleotide sequence ID" value="NZ_SGIT01000002.1"/>
</dbReference>
<dbReference type="Proteomes" id="UP000292855">
    <property type="component" value="Unassembled WGS sequence"/>
</dbReference>
<evidence type="ECO:0000256" key="1">
    <source>
        <dbReference type="SAM" id="MobiDB-lite"/>
    </source>
</evidence>
<gene>
    <name evidence="3" type="ORF">EWE74_13265</name>
</gene>
<keyword evidence="2" id="KW-0732">Signal</keyword>
<evidence type="ECO:0000256" key="2">
    <source>
        <dbReference type="SAM" id="SignalP"/>
    </source>
</evidence>
<dbReference type="EMBL" id="SGIT01000002">
    <property type="protein sequence ID" value="RZF60084.1"/>
    <property type="molecule type" value="Genomic_DNA"/>
</dbReference>
<keyword evidence="4" id="KW-1185">Reference proteome</keyword>
<dbReference type="AlphaFoldDB" id="A0A4Q6XRK6"/>
<dbReference type="PROSITE" id="PS51257">
    <property type="entry name" value="PROKAR_LIPOPROTEIN"/>
    <property type="match status" value="1"/>
</dbReference>
<proteinExistence type="predicted"/>
<accession>A0A4Q6XRK6</accession>
<protein>
    <recommendedName>
        <fullName evidence="5">DUF4374 domain-containing protein</fullName>
    </recommendedName>
</protein>
<feature type="region of interest" description="Disordered" evidence="1">
    <location>
        <begin position="23"/>
        <end position="42"/>
    </location>
</feature>
<sequence length="461" mass="49669">MKKNYVWRAAFLGAVISSLALGSCSSSGDEPEPTPTPGEDGTRWITLTAALKQDNDGDGNGGTLAYAVTHDQAIDPSYELDIFPVGKGFKFESPRTSRIQTSADGKFLYDIQYTGTDGGIFQKFRVDGEGKYVKDGNEVNAAIILGTSPRWVKSAEGVGIGVTISADTAAYTGVYPSATFKSIKSTATVASLNLDNPSIMNTIQFDVPFTADQLAQGYSIGRIDVPIINQAKDKVYIGCNISKVNPSGTPTLTTPRGSTTEIVTWPNDAANIAGTVTIVLDYPTLKNPKLIWSSKSTYGNNGYRTMIQYIGDDGHVYQATGVNTTGYPHILRIDKNTNDYDNSYLFDLSKALGVQGIAGIKAWKYLGDNKGFVLYDIDKTGGYLALIDLIAGTATKIPTEYETRLNFDQHQSIAAEGDYVYVPLTPVSEAGNVFVYNWKTGELTKGAKLANGTGHRFIGAY</sequence>
<reference evidence="3 4" key="1">
    <citation type="submission" date="2019-02" db="EMBL/GenBank/DDBJ databases">
        <authorList>
            <person name="Li Y."/>
        </authorList>
    </citation>
    <scope>NUCLEOTIDE SEQUENCE [LARGE SCALE GENOMIC DNA]</scope>
    <source>
        <strain evidence="3 4">30C10-4-7</strain>
    </source>
</reference>
<evidence type="ECO:0000313" key="4">
    <source>
        <dbReference type="Proteomes" id="UP000292855"/>
    </source>
</evidence>
<organism evidence="3 4">
    <name type="scientific">Sphingobacterium corticibacterium</name>
    <dbReference type="NCBI Taxonomy" id="2484746"/>
    <lineage>
        <taxon>Bacteria</taxon>
        <taxon>Pseudomonadati</taxon>
        <taxon>Bacteroidota</taxon>
        <taxon>Sphingobacteriia</taxon>
        <taxon>Sphingobacteriales</taxon>
        <taxon>Sphingobacteriaceae</taxon>
        <taxon>Sphingobacterium</taxon>
    </lineage>
</organism>
<feature type="signal peptide" evidence="2">
    <location>
        <begin position="1"/>
        <end position="22"/>
    </location>
</feature>
<dbReference type="OrthoDB" id="1122951at2"/>
<feature type="chain" id="PRO_5020386110" description="DUF4374 domain-containing protein" evidence="2">
    <location>
        <begin position="23"/>
        <end position="461"/>
    </location>
</feature>
<comment type="caution">
    <text evidence="3">The sequence shown here is derived from an EMBL/GenBank/DDBJ whole genome shotgun (WGS) entry which is preliminary data.</text>
</comment>